<accession>A0A0R2L658</accession>
<proteinExistence type="predicted"/>
<comment type="caution">
    <text evidence="3">The sequence shown here is derived from an EMBL/GenBank/DDBJ whole genome shotgun (WGS) entry which is preliminary data.</text>
</comment>
<feature type="transmembrane region" description="Helical" evidence="1">
    <location>
        <begin position="81"/>
        <end position="101"/>
    </location>
</feature>
<feature type="transmembrane region" description="Helical" evidence="1">
    <location>
        <begin position="7"/>
        <end position="29"/>
    </location>
</feature>
<protein>
    <submittedName>
        <fullName evidence="3">Uncharacterized protein</fullName>
    </submittedName>
</protein>
<organism evidence="3 4">
    <name type="scientific">Furfurilactobacillus siliginis</name>
    <dbReference type="NCBI Taxonomy" id="348151"/>
    <lineage>
        <taxon>Bacteria</taxon>
        <taxon>Bacillati</taxon>
        <taxon>Bacillota</taxon>
        <taxon>Bacilli</taxon>
        <taxon>Lactobacillales</taxon>
        <taxon>Lactobacillaceae</taxon>
        <taxon>Furfurilactobacillus</taxon>
    </lineage>
</organism>
<name>A0A0R2L658_9LACO</name>
<keyword evidence="4" id="KW-1185">Reference proteome</keyword>
<dbReference type="EMBL" id="BJUD01000013">
    <property type="protein sequence ID" value="GEK28590.1"/>
    <property type="molecule type" value="Genomic_DNA"/>
</dbReference>
<dbReference type="PATRIC" id="fig|348151.3.peg.211"/>
<dbReference type="AlphaFoldDB" id="A0A0R2L658"/>
<dbReference type="EMBL" id="JQCB01000001">
    <property type="protein sequence ID" value="KRN97279.1"/>
    <property type="molecule type" value="Genomic_DNA"/>
</dbReference>
<gene>
    <name evidence="3" type="ORF">IV55_GL000207</name>
    <name evidence="2" type="ORF">LSI01_09010</name>
</gene>
<evidence type="ECO:0000313" key="2">
    <source>
        <dbReference type="EMBL" id="GEK28590.1"/>
    </source>
</evidence>
<dbReference type="STRING" id="348151.IV55_GL000207"/>
<dbReference type="OrthoDB" id="1100174at2"/>
<feature type="transmembrane region" description="Helical" evidence="1">
    <location>
        <begin position="113"/>
        <end position="137"/>
    </location>
</feature>
<reference evidence="3 4" key="1">
    <citation type="journal article" date="2015" name="Genome Announc.">
        <title>Expanding the biotechnology potential of lactobacilli through comparative genomics of 213 strains and associated genera.</title>
        <authorList>
            <person name="Sun Z."/>
            <person name="Harris H.M."/>
            <person name="McCann A."/>
            <person name="Guo C."/>
            <person name="Argimon S."/>
            <person name="Zhang W."/>
            <person name="Yang X."/>
            <person name="Jeffery I.B."/>
            <person name="Cooney J.C."/>
            <person name="Kagawa T.F."/>
            <person name="Liu W."/>
            <person name="Song Y."/>
            <person name="Salvetti E."/>
            <person name="Wrobel A."/>
            <person name="Rasinkangas P."/>
            <person name="Parkhill J."/>
            <person name="Rea M.C."/>
            <person name="O'Sullivan O."/>
            <person name="Ritari J."/>
            <person name="Douillard F.P."/>
            <person name="Paul Ross R."/>
            <person name="Yang R."/>
            <person name="Briner A.E."/>
            <person name="Felis G.E."/>
            <person name="de Vos W.M."/>
            <person name="Barrangou R."/>
            <person name="Klaenhammer T.R."/>
            <person name="Caufield P.W."/>
            <person name="Cui Y."/>
            <person name="Zhang H."/>
            <person name="O'Toole P.W."/>
        </authorList>
    </citation>
    <scope>NUCLEOTIDE SEQUENCE [LARGE SCALE GENOMIC DNA]</scope>
    <source>
        <strain evidence="3 4">DSM 22696</strain>
    </source>
</reference>
<dbReference type="Proteomes" id="UP000321429">
    <property type="component" value="Unassembled WGS sequence"/>
</dbReference>
<evidence type="ECO:0000313" key="4">
    <source>
        <dbReference type="Proteomes" id="UP000051139"/>
    </source>
</evidence>
<keyword evidence="1" id="KW-0812">Transmembrane</keyword>
<evidence type="ECO:0000256" key="1">
    <source>
        <dbReference type="SAM" id="Phobius"/>
    </source>
</evidence>
<feature type="transmembrane region" description="Helical" evidence="1">
    <location>
        <begin position="49"/>
        <end position="69"/>
    </location>
</feature>
<keyword evidence="1" id="KW-1133">Transmembrane helix</keyword>
<keyword evidence="1" id="KW-0472">Membrane</keyword>
<sequence>MINKKTILPAAVMIATVAVVAFLTVVISFGLQHSVADGTLIWQQVLAGVAGYFVLALTIWAAILGFHLLKPTSAAVKQVHQLRNVFIEMSVVLLGILPLVYRAADFGDAPGAMVIGLGVVLLPAAIAMLINLVTTALTEK</sequence>
<evidence type="ECO:0000313" key="3">
    <source>
        <dbReference type="EMBL" id="KRN97279.1"/>
    </source>
</evidence>
<evidence type="ECO:0000313" key="5">
    <source>
        <dbReference type="Proteomes" id="UP000321429"/>
    </source>
</evidence>
<dbReference type="Proteomes" id="UP000051139">
    <property type="component" value="Unassembled WGS sequence"/>
</dbReference>
<reference evidence="2 5" key="2">
    <citation type="submission" date="2019-07" db="EMBL/GenBank/DDBJ databases">
        <title>Whole genome shotgun sequence of Lactobacillus siliginis NBRC 101315.</title>
        <authorList>
            <person name="Hosoyama A."/>
            <person name="Uohara A."/>
            <person name="Ohji S."/>
            <person name="Ichikawa N."/>
        </authorList>
    </citation>
    <scope>NUCLEOTIDE SEQUENCE [LARGE SCALE GENOMIC DNA]</scope>
    <source>
        <strain evidence="2 5">NBRC 101315</strain>
    </source>
</reference>
<dbReference type="RefSeq" id="WP_057808540.1">
    <property type="nucleotide sequence ID" value="NZ_BJUD01000013.1"/>
</dbReference>